<dbReference type="Pfam" id="PF04203">
    <property type="entry name" value="Sortase"/>
    <property type="match status" value="1"/>
</dbReference>
<dbReference type="CDD" id="cd05827">
    <property type="entry name" value="Sortase_C"/>
    <property type="match status" value="1"/>
</dbReference>
<evidence type="ECO:0000313" key="3">
    <source>
        <dbReference type="EMBL" id="MBK6089377.1"/>
    </source>
</evidence>
<dbReference type="AlphaFoldDB" id="A0A934WSZ0"/>
<name>A0A934WSZ0_9FIRM</name>
<comment type="caution">
    <text evidence="3">The sequence shown here is derived from an EMBL/GenBank/DDBJ whole genome shotgun (WGS) entry which is preliminary data.</text>
</comment>
<gene>
    <name evidence="3" type="ORF">JKK62_12120</name>
</gene>
<evidence type="ECO:0000256" key="2">
    <source>
        <dbReference type="PIRSR" id="PIRSR605754-1"/>
    </source>
</evidence>
<keyword evidence="1" id="KW-0378">Hydrolase</keyword>
<feature type="active site" description="Proton donor/acceptor" evidence="2">
    <location>
        <position position="193"/>
    </location>
</feature>
<evidence type="ECO:0000256" key="1">
    <source>
        <dbReference type="ARBA" id="ARBA00022801"/>
    </source>
</evidence>
<dbReference type="InterPro" id="IPR023365">
    <property type="entry name" value="Sortase_dom-sf"/>
</dbReference>
<feature type="active site" description="Acyl-thioester intermediate" evidence="2">
    <location>
        <position position="255"/>
    </location>
</feature>
<protein>
    <submittedName>
        <fullName evidence="3">Class C sortase</fullName>
    </submittedName>
</protein>
<dbReference type="InterPro" id="IPR042002">
    <property type="entry name" value="Sortase_C"/>
</dbReference>
<dbReference type="InterPro" id="IPR005754">
    <property type="entry name" value="Sortase"/>
</dbReference>
<dbReference type="NCBIfam" id="TIGR01076">
    <property type="entry name" value="sortase_fam"/>
    <property type="match status" value="1"/>
</dbReference>
<dbReference type="Proteomes" id="UP000633365">
    <property type="component" value="Unassembled WGS sequence"/>
</dbReference>
<dbReference type="EMBL" id="JAEQMG010000129">
    <property type="protein sequence ID" value="MBK6089377.1"/>
    <property type="molecule type" value="Genomic_DNA"/>
</dbReference>
<evidence type="ECO:0000313" key="4">
    <source>
        <dbReference type="Proteomes" id="UP000633365"/>
    </source>
</evidence>
<dbReference type="GO" id="GO:0016787">
    <property type="term" value="F:hydrolase activity"/>
    <property type="evidence" value="ECO:0007669"/>
    <property type="project" value="UniProtKB-KW"/>
</dbReference>
<keyword evidence="4" id="KW-1185">Reference proteome</keyword>
<accession>A0A934WSZ0</accession>
<proteinExistence type="predicted"/>
<dbReference type="RefSeq" id="WP_186833226.1">
    <property type="nucleotide sequence ID" value="NZ_JAEQMG010000129.1"/>
</dbReference>
<dbReference type="SUPFAM" id="SSF63817">
    <property type="entry name" value="Sortase"/>
    <property type="match status" value="1"/>
</dbReference>
<dbReference type="Gene3D" id="2.40.260.10">
    <property type="entry name" value="Sortase"/>
    <property type="match status" value="1"/>
</dbReference>
<organism evidence="3 4">
    <name type="scientific">Ruminococcus difficilis</name>
    <dbReference type="NCBI Taxonomy" id="2763069"/>
    <lineage>
        <taxon>Bacteria</taxon>
        <taxon>Bacillati</taxon>
        <taxon>Bacillota</taxon>
        <taxon>Clostridia</taxon>
        <taxon>Eubacteriales</taxon>
        <taxon>Oscillospiraceae</taxon>
        <taxon>Ruminococcus</taxon>
    </lineage>
</organism>
<sequence>MWRKILTVVAIIILLTGIGFLLFPTVSNFIGQQRANNVIEEYSETLDHVIKEDDPETAKELGITAKSFEEALEKGEIDEEGYPVNSEGVRTYSYTVSFEYDLDRLYSDSKEYNASIFHHQGTVDTINYEKAALDMSRYGLNNLYGYLSAPSIDLYLPVYLGANDSMMSYGAAHLSGTSLPIDEKNTNVAIAGHTGYIGRIFFDNIKRLDLGDTVSFTNYWETIDYEVIDFKTVAPNETGDIYIKDGRQLMTLITCTPDGHGGFGRYLVICEKK</sequence>
<reference evidence="3" key="1">
    <citation type="submission" date="2021-01" db="EMBL/GenBank/DDBJ databases">
        <title>Genome public.</title>
        <authorList>
            <person name="Liu C."/>
            <person name="Sun Q."/>
        </authorList>
    </citation>
    <scope>NUCLEOTIDE SEQUENCE</scope>
    <source>
        <strain evidence="3">M6</strain>
    </source>
</reference>